<sequence length="164" mass="17581">MRYPHGTAFRRTTRGEVIGGHPRAAPAFTATRSVSSPSVPGTGTRLTGYQRNQNPNTTARVSSEVQLVVAGATRAPAARRGRAVRPASACGHPEHSPFWAWGAAPGRHCPLRRWDYINQTLTFLNAYNSVRQNAARARGMRLAPPPPLGPPGASLPSSTGQHPF</sequence>
<proteinExistence type="predicted"/>
<reference evidence="2 3" key="1">
    <citation type="journal article" date="2019" name="Commun. Biol.">
        <title>The bagworm genome reveals a unique fibroin gene that provides high tensile strength.</title>
        <authorList>
            <person name="Kono N."/>
            <person name="Nakamura H."/>
            <person name="Ohtoshi R."/>
            <person name="Tomita M."/>
            <person name="Numata K."/>
            <person name="Arakawa K."/>
        </authorList>
    </citation>
    <scope>NUCLEOTIDE SEQUENCE [LARGE SCALE GENOMIC DNA]</scope>
</reference>
<protein>
    <submittedName>
        <fullName evidence="2">Uncharacterized protein</fullName>
    </submittedName>
</protein>
<comment type="caution">
    <text evidence="2">The sequence shown here is derived from an EMBL/GenBank/DDBJ whole genome shotgun (WGS) entry which is preliminary data.</text>
</comment>
<dbReference type="Proteomes" id="UP000299102">
    <property type="component" value="Unassembled WGS sequence"/>
</dbReference>
<evidence type="ECO:0000313" key="3">
    <source>
        <dbReference type="Proteomes" id="UP000299102"/>
    </source>
</evidence>
<accession>A0A4C1TAW3</accession>
<dbReference type="AlphaFoldDB" id="A0A4C1TAW3"/>
<dbReference type="EMBL" id="BGZK01000047">
    <property type="protein sequence ID" value="GBP11639.1"/>
    <property type="molecule type" value="Genomic_DNA"/>
</dbReference>
<evidence type="ECO:0000256" key="1">
    <source>
        <dbReference type="SAM" id="MobiDB-lite"/>
    </source>
</evidence>
<gene>
    <name evidence="2" type="ORF">EVAR_77766_1</name>
</gene>
<keyword evidence="3" id="KW-1185">Reference proteome</keyword>
<organism evidence="2 3">
    <name type="scientific">Eumeta variegata</name>
    <name type="common">Bagworm moth</name>
    <name type="synonym">Eumeta japonica</name>
    <dbReference type="NCBI Taxonomy" id="151549"/>
    <lineage>
        <taxon>Eukaryota</taxon>
        <taxon>Metazoa</taxon>
        <taxon>Ecdysozoa</taxon>
        <taxon>Arthropoda</taxon>
        <taxon>Hexapoda</taxon>
        <taxon>Insecta</taxon>
        <taxon>Pterygota</taxon>
        <taxon>Neoptera</taxon>
        <taxon>Endopterygota</taxon>
        <taxon>Lepidoptera</taxon>
        <taxon>Glossata</taxon>
        <taxon>Ditrysia</taxon>
        <taxon>Tineoidea</taxon>
        <taxon>Psychidae</taxon>
        <taxon>Oiketicinae</taxon>
        <taxon>Eumeta</taxon>
    </lineage>
</organism>
<feature type="region of interest" description="Disordered" evidence="1">
    <location>
        <begin position="140"/>
        <end position="164"/>
    </location>
</feature>
<name>A0A4C1TAW3_EUMVA</name>
<evidence type="ECO:0000313" key="2">
    <source>
        <dbReference type="EMBL" id="GBP11639.1"/>
    </source>
</evidence>